<proteinExistence type="inferred from homology"/>
<comment type="subcellular location">
    <subcellularLocation>
        <location evidence="1">Cell membrane</location>
        <topology evidence="1">Multi-pass membrane protein</topology>
    </subcellularLocation>
</comment>
<keyword evidence="6 8" id="KW-1133">Transmembrane helix</keyword>
<dbReference type="InterPro" id="IPR011606">
    <property type="entry name" value="Brnchd-chn_aa_trnsp_permease"/>
</dbReference>
<feature type="transmembrane region" description="Helical" evidence="8">
    <location>
        <begin position="49"/>
        <end position="67"/>
    </location>
</feature>
<feature type="transmembrane region" description="Helical" evidence="8">
    <location>
        <begin position="18"/>
        <end position="37"/>
    </location>
</feature>
<keyword evidence="7 8" id="KW-0472">Membrane</keyword>
<dbReference type="EMBL" id="CP120678">
    <property type="protein sequence ID" value="WIW71201.1"/>
    <property type="molecule type" value="Genomic_DNA"/>
</dbReference>
<evidence type="ECO:0000256" key="5">
    <source>
        <dbReference type="ARBA" id="ARBA00022692"/>
    </source>
</evidence>
<dbReference type="Pfam" id="PF03591">
    <property type="entry name" value="AzlC"/>
    <property type="match status" value="1"/>
</dbReference>
<dbReference type="PANTHER" id="PTHR34979:SF1">
    <property type="entry name" value="INNER MEMBRANE PROTEIN YGAZ"/>
    <property type="match status" value="1"/>
</dbReference>
<dbReference type="Proteomes" id="UP001243623">
    <property type="component" value="Chromosome"/>
</dbReference>
<reference evidence="9" key="1">
    <citation type="submission" date="2023-03" db="EMBL/GenBank/DDBJ databases">
        <title>Selenobaculum gbiensis gen. nov. sp. nov., a new bacterium isolated from the gut microbiota of IBD patient.</title>
        <authorList>
            <person name="Yeo S."/>
            <person name="Park H."/>
            <person name="Huh C.S."/>
        </authorList>
    </citation>
    <scope>NUCLEOTIDE SEQUENCE</scope>
    <source>
        <strain evidence="9">ICN-92133</strain>
    </source>
</reference>
<evidence type="ECO:0000256" key="1">
    <source>
        <dbReference type="ARBA" id="ARBA00004651"/>
    </source>
</evidence>
<evidence type="ECO:0000256" key="4">
    <source>
        <dbReference type="ARBA" id="ARBA00022475"/>
    </source>
</evidence>
<keyword evidence="5 8" id="KW-0812">Transmembrane</keyword>
<evidence type="ECO:0000256" key="8">
    <source>
        <dbReference type="SAM" id="Phobius"/>
    </source>
</evidence>
<feature type="transmembrane region" description="Helical" evidence="8">
    <location>
        <begin position="187"/>
        <end position="206"/>
    </location>
</feature>
<feature type="transmembrane region" description="Helical" evidence="8">
    <location>
        <begin position="212"/>
        <end position="230"/>
    </location>
</feature>
<evidence type="ECO:0000256" key="3">
    <source>
        <dbReference type="ARBA" id="ARBA00022448"/>
    </source>
</evidence>
<dbReference type="AlphaFoldDB" id="A0A9Y2AJH2"/>
<dbReference type="RefSeq" id="WP_147666671.1">
    <property type="nucleotide sequence ID" value="NZ_CP120678.1"/>
</dbReference>
<evidence type="ECO:0000313" key="9">
    <source>
        <dbReference type="EMBL" id="WIW71201.1"/>
    </source>
</evidence>
<evidence type="ECO:0000256" key="6">
    <source>
        <dbReference type="ARBA" id="ARBA00022989"/>
    </source>
</evidence>
<dbReference type="GO" id="GO:1903785">
    <property type="term" value="P:L-valine transmembrane transport"/>
    <property type="evidence" value="ECO:0007669"/>
    <property type="project" value="TreeGrafter"/>
</dbReference>
<protein>
    <submittedName>
        <fullName evidence="9">AzlC family ABC transporter permease</fullName>
    </submittedName>
</protein>
<feature type="transmembrane region" description="Helical" evidence="8">
    <location>
        <begin position="73"/>
        <end position="98"/>
    </location>
</feature>
<dbReference type="GO" id="GO:0005886">
    <property type="term" value="C:plasma membrane"/>
    <property type="evidence" value="ECO:0007669"/>
    <property type="project" value="UniProtKB-SubCell"/>
</dbReference>
<organism evidence="9 10">
    <name type="scientific">Selenobaculum gibii</name>
    <dbReference type="NCBI Taxonomy" id="3054208"/>
    <lineage>
        <taxon>Bacteria</taxon>
        <taxon>Bacillati</taxon>
        <taxon>Bacillota</taxon>
        <taxon>Negativicutes</taxon>
        <taxon>Selenomonadales</taxon>
        <taxon>Selenomonadaceae</taxon>
        <taxon>Selenobaculum</taxon>
    </lineage>
</organism>
<evidence type="ECO:0000313" key="10">
    <source>
        <dbReference type="Proteomes" id="UP001243623"/>
    </source>
</evidence>
<evidence type="ECO:0000256" key="7">
    <source>
        <dbReference type="ARBA" id="ARBA00023136"/>
    </source>
</evidence>
<dbReference type="PANTHER" id="PTHR34979">
    <property type="entry name" value="INNER MEMBRANE PROTEIN YGAZ"/>
    <property type="match status" value="1"/>
</dbReference>
<name>A0A9Y2AJH2_9FIRM</name>
<keyword evidence="4" id="KW-1003">Cell membrane</keyword>
<evidence type="ECO:0000256" key="2">
    <source>
        <dbReference type="ARBA" id="ARBA00010735"/>
    </source>
</evidence>
<dbReference type="KEGG" id="sgbi:P3F81_02395"/>
<gene>
    <name evidence="9" type="ORF">P3F81_02395</name>
</gene>
<keyword evidence="3" id="KW-0813">Transport</keyword>
<accession>A0A9Y2AJH2</accession>
<keyword evidence="10" id="KW-1185">Reference proteome</keyword>
<comment type="similarity">
    <text evidence="2">Belongs to the AzlC family.</text>
</comment>
<feature type="transmembrane region" description="Helical" evidence="8">
    <location>
        <begin position="159"/>
        <end position="180"/>
    </location>
</feature>
<sequence length="233" mass="24937">MGAAIIFKGLLDKEVWKAALPICFGYLFLGSACGVFAQKVGLTVWQSGIMSILVFAGSGQFIAIAMMGGGASILSIVLTTFIVNLRHVLYSSTLATYLMRQSSRYLGVFAQGITDETFAVNLSNFSQPRWTPDRALALNIISHSAWIFSNMLGNVLGNIILVDIAVVNYTLTAMFIGLWTYHFSNKLLIMIGLFGGVLALGLSSVLPHKLHIVVATLIAATAGCVIEGGANKK</sequence>